<feature type="transmembrane region" description="Helical" evidence="1">
    <location>
        <begin position="201"/>
        <end position="220"/>
    </location>
</feature>
<feature type="transmembrane region" description="Helical" evidence="1">
    <location>
        <begin position="134"/>
        <end position="155"/>
    </location>
</feature>
<evidence type="ECO:0008006" key="4">
    <source>
        <dbReference type="Google" id="ProtNLM"/>
    </source>
</evidence>
<dbReference type="Proteomes" id="UP000198597">
    <property type="component" value="Unassembled WGS sequence"/>
</dbReference>
<organism evidence="2 3">
    <name type="scientific">Clostridium gasigenes</name>
    <dbReference type="NCBI Taxonomy" id="94869"/>
    <lineage>
        <taxon>Bacteria</taxon>
        <taxon>Bacillati</taxon>
        <taxon>Bacillota</taxon>
        <taxon>Clostridia</taxon>
        <taxon>Eubacteriales</taxon>
        <taxon>Clostridiaceae</taxon>
        <taxon>Clostridium</taxon>
    </lineage>
</organism>
<evidence type="ECO:0000313" key="2">
    <source>
        <dbReference type="EMBL" id="SDO67666.1"/>
    </source>
</evidence>
<evidence type="ECO:0000256" key="1">
    <source>
        <dbReference type="SAM" id="Phobius"/>
    </source>
</evidence>
<feature type="transmembrane region" description="Helical" evidence="1">
    <location>
        <begin position="520"/>
        <end position="541"/>
    </location>
</feature>
<reference evidence="2 3" key="1">
    <citation type="submission" date="2016-10" db="EMBL/GenBank/DDBJ databases">
        <authorList>
            <person name="de Groot N.N."/>
        </authorList>
    </citation>
    <scope>NUCLEOTIDE SEQUENCE [LARGE SCALE GENOMIC DNA]</scope>
    <source>
        <strain evidence="2 3">DSM 12272</strain>
    </source>
</reference>
<dbReference type="RefSeq" id="WP_089964785.1">
    <property type="nucleotide sequence ID" value="NZ_FNJM01000001.1"/>
</dbReference>
<dbReference type="EMBL" id="FNJM01000001">
    <property type="protein sequence ID" value="SDO67666.1"/>
    <property type="molecule type" value="Genomic_DNA"/>
</dbReference>
<proteinExistence type="predicted"/>
<keyword evidence="1" id="KW-1133">Transmembrane helix</keyword>
<gene>
    <name evidence="2" type="ORF">SAMN04488529_10198</name>
</gene>
<feature type="transmembrane region" description="Helical" evidence="1">
    <location>
        <begin position="63"/>
        <end position="83"/>
    </location>
</feature>
<keyword evidence="1" id="KW-0472">Membrane</keyword>
<protein>
    <recommendedName>
        <fullName evidence="4">ABC-2 type transport system permease protein</fullName>
    </recommendedName>
</protein>
<keyword evidence="1" id="KW-0812">Transmembrane</keyword>
<feature type="transmembrane region" description="Helical" evidence="1">
    <location>
        <begin position="495"/>
        <end position="514"/>
    </location>
</feature>
<name>A0A1H0LHX2_9CLOT</name>
<accession>A0A1H0LHX2</accession>
<feature type="transmembrane region" description="Helical" evidence="1">
    <location>
        <begin position="430"/>
        <end position="449"/>
    </location>
</feature>
<keyword evidence="3" id="KW-1185">Reference proteome</keyword>
<feature type="transmembrane region" description="Helical" evidence="1">
    <location>
        <begin position="344"/>
        <end position="363"/>
    </location>
</feature>
<sequence length="549" mass="62711">MKEFKVLKIIDKFKGIYKKAGVDYDVMRLIISTKLLMDGRRTSVAFNNGKKQKPDSNQFTKALMMYAFMGFFLMMTLVIKINIMYQLSVYFGGFMFLILTVFISDFSSVILDVKDKNLIGSKGISLKTVNAAKLTHVFIYMMYLTIALGGFSILVSARYGIWFMLVFILEIILIDLFMVIVTALIYFLVLKFFDGEKLKDMINVVQIVLSLTMVVGGQIIPRLFNVMDLKITYTPKLWHYLFPPMWFAAPLEMIDSGHVNGTLIAMSILAVVMPIVSIVIYIKLAPTFEQYLQKLNNNTYKSKSKKEKLSFRISKIICRNKEERVFFNFTNSIISSERSFKLKAYPVLGLAIIFPFIFMSIGMHEFAGIMEWRAKMVNSKSFISLYGVAIMIPNILILLRYSEMYKAGWVYTTMPIKNTSSIFKGSIKAVMYKLLAPVFIFESIVFIIIFSPKVIVQIVGVLLASILLIMIIFMTMEKALPFTQKQEVAEVSGNILPVIITMLSTGLLVGTHFAVTFIPIGIYIYILILIIVDIILWSKVFNVKWKSLK</sequence>
<feature type="transmembrane region" description="Helical" evidence="1">
    <location>
        <begin position="383"/>
        <end position="401"/>
    </location>
</feature>
<feature type="transmembrane region" description="Helical" evidence="1">
    <location>
        <begin position="161"/>
        <end position="189"/>
    </location>
</feature>
<feature type="transmembrane region" description="Helical" evidence="1">
    <location>
        <begin position="89"/>
        <end position="113"/>
    </location>
</feature>
<dbReference type="STRING" id="94869.SAMN04488529_10198"/>
<dbReference type="OrthoDB" id="2659138at2"/>
<feature type="transmembrane region" description="Helical" evidence="1">
    <location>
        <begin position="455"/>
        <end position="474"/>
    </location>
</feature>
<evidence type="ECO:0000313" key="3">
    <source>
        <dbReference type="Proteomes" id="UP000198597"/>
    </source>
</evidence>
<dbReference type="AlphaFoldDB" id="A0A1H0LHX2"/>
<feature type="transmembrane region" description="Helical" evidence="1">
    <location>
        <begin position="263"/>
        <end position="284"/>
    </location>
</feature>